<dbReference type="OrthoDB" id="56116at2"/>
<dbReference type="InterPro" id="IPR020616">
    <property type="entry name" value="Thiolase_N"/>
</dbReference>
<dbReference type="PIRSF" id="PIRSF000429">
    <property type="entry name" value="Ac-CoA_Ac_transf"/>
    <property type="match status" value="1"/>
</dbReference>
<keyword evidence="3 7" id="KW-0808">Transferase</keyword>
<reference evidence="10 11" key="1">
    <citation type="submission" date="2016-11" db="EMBL/GenBank/DDBJ databases">
        <authorList>
            <person name="Jaros S."/>
            <person name="Januszkiewicz K."/>
            <person name="Wedrychowicz H."/>
        </authorList>
    </citation>
    <scope>NUCLEOTIDE SEQUENCE [LARGE SCALE GENOMIC DNA]</scope>
    <source>
        <strain evidence="10 11">DSM 17477</strain>
    </source>
</reference>
<dbReference type="InterPro" id="IPR020610">
    <property type="entry name" value="Thiolase_AS"/>
</dbReference>
<dbReference type="GO" id="GO:0003988">
    <property type="term" value="F:acetyl-CoA C-acyltransferase activity"/>
    <property type="evidence" value="ECO:0007669"/>
    <property type="project" value="UniProtKB-EC"/>
</dbReference>
<protein>
    <recommendedName>
        <fullName evidence="5">acetyl-CoA C-acyltransferase</fullName>
        <ecNumber evidence="5">2.3.1.16</ecNumber>
    </recommendedName>
</protein>
<dbReference type="AlphaFoldDB" id="A0A1M6MBD2"/>
<feature type="domain" description="Thiolase C-terminal" evidence="9">
    <location>
        <begin position="259"/>
        <end position="380"/>
    </location>
</feature>
<evidence type="ECO:0000256" key="5">
    <source>
        <dbReference type="ARBA" id="ARBA00024073"/>
    </source>
</evidence>
<dbReference type="InterPro" id="IPR050215">
    <property type="entry name" value="Thiolase-like_sf_Thiolase"/>
</dbReference>
<dbReference type="PANTHER" id="PTHR43853">
    <property type="entry name" value="3-KETOACYL-COA THIOLASE, PEROXISOMAL"/>
    <property type="match status" value="1"/>
</dbReference>
<comment type="pathway">
    <text evidence="1">Lipid metabolism.</text>
</comment>
<dbReference type="InterPro" id="IPR020617">
    <property type="entry name" value="Thiolase_C"/>
</dbReference>
<gene>
    <name evidence="10" type="ORF">SAMN02745751_03421</name>
</gene>
<dbReference type="Gene3D" id="3.40.47.10">
    <property type="match status" value="1"/>
</dbReference>
<dbReference type="SUPFAM" id="SSF53901">
    <property type="entry name" value="Thiolase-like"/>
    <property type="match status" value="2"/>
</dbReference>
<dbReference type="Proteomes" id="UP000184052">
    <property type="component" value="Unassembled WGS sequence"/>
</dbReference>
<dbReference type="GO" id="GO:0005737">
    <property type="term" value="C:cytoplasm"/>
    <property type="evidence" value="ECO:0007669"/>
    <property type="project" value="UniProtKB-ARBA"/>
</dbReference>
<dbReference type="PANTHER" id="PTHR43853:SF21">
    <property type="entry name" value="STEROID 3-KETOACYL-COA THIOLASE"/>
    <property type="match status" value="1"/>
</dbReference>
<dbReference type="InterPro" id="IPR020613">
    <property type="entry name" value="Thiolase_CS"/>
</dbReference>
<dbReference type="PROSITE" id="PS00099">
    <property type="entry name" value="THIOLASE_3"/>
    <property type="match status" value="1"/>
</dbReference>
<name>A0A1M6MBD2_9FIRM</name>
<comment type="similarity">
    <text evidence="2 7">Belongs to the thiolase-like superfamily. Thiolase family.</text>
</comment>
<evidence type="ECO:0000313" key="11">
    <source>
        <dbReference type="Proteomes" id="UP000184052"/>
    </source>
</evidence>
<evidence type="ECO:0000259" key="8">
    <source>
        <dbReference type="Pfam" id="PF00108"/>
    </source>
</evidence>
<feature type="active site" description="Proton acceptor" evidence="6">
    <location>
        <position position="368"/>
    </location>
</feature>
<dbReference type="EC" id="2.3.1.16" evidence="5"/>
<dbReference type="InterPro" id="IPR020615">
    <property type="entry name" value="Thiolase_acyl_enz_int_AS"/>
</dbReference>
<organism evidence="10 11">
    <name type="scientific">Dethiosulfatibacter aminovorans DSM 17477</name>
    <dbReference type="NCBI Taxonomy" id="1121476"/>
    <lineage>
        <taxon>Bacteria</taxon>
        <taxon>Bacillati</taxon>
        <taxon>Bacillota</taxon>
        <taxon>Tissierellia</taxon>
        <taxon>Dethiosulfatibacter</taxon>
    </lineage>
</organism>
<evidence type="ECO:0000256" key="7">
    <source>
        <dbReference type="RuleBase" id="RU003557"/>
    </source>
</evidence>
<dbReference type="RefSeq" id="WP_073050774.1">
    <property type="nucleotide sequence ID" value="NZ_FQZL01000040.1"/>
</dbReference>
<dbReference type="Pfam" id="PF02803">
    <property type="entry name" value="Thiolase_C"/>
    <property type="match status" value="1"/>
</dbReference>
<dbReference type="PROSITE" id="PS00737">
    <property type="entry name" value="THIOLASE_2"/>
    <property type="match status" value="1"/>
</dbReference>
<dbReference type="FunFam" id="3.40.47.10:FF:000010">
    <property type="entry name" value="Acetyl-CoA acetyltransferase (Thiolase)"/>
    <property type="match status" value="1"/>
</dbReference>
<evidence type="ECO:0000313" key="10">
    <source>
        <dbReference type="EMBL" id="SHJ80766.1"/>
    </source>
</evidence>
<keyword evidence="11" id="KW-1185">Reference proteome</keyword>
<dbReference type="NCBIfam" id="TIGR01930">
    <property type="entry name" value="AcCoA-C-Actrans"/>
    <property type="match status" value="1"/>
</dbReference>
<dbReference type="STRING" id="1121476.SAMN02745751_03421"/>
<dbReference type="Pfam" id="PF00108">
    <property type="entry name" value="Thiolase_N"/>
    <property type="match status" value="1"/>
</dbReference>
<dbReference type="EMBL" id="FQZL01000040">
    <property type="protein sequence ID" value="SHJ80766.1"/>
    <property type="molecule type" value="Genomic_DNA"/>
</dbReference>
<dbReference type="InterPro" id="IPR002155">
    <property type="entry name" value="Thiolase"/>
</dbReference>
<evidence type="ECO:0000256" key="4">
    <source>
        <dbReference type="ARBA" id="ARBA00023315"/>
    </source>
</evidence>
<dbReference type="PROSITE" id="PS00098">
    <property type="entry name" value="THIOLASE_1"/>
    <property type="match status" value="1"/>
</dbReference>
<feature type="active site" description="Acyl-thioester intermediate" evidence="6">
    <location>
        <position position="91"/>
    </location>
</feature>
<feature type="active site" description="Proton acceptor" evidence="6">
    <location>
        <position position="338"/>
    </location>
</feature>
<dbReference type="CDD" id="cd00751">
    <property type="entry name" value="thiolase"/>
    <property type="match status" value="1"/>
</dbReference>
<sequence length="382" mass="41446">MKNAVIVDVVRTPMGKAKYGSLSDVRPDEIAYFAIKGLFERYPMVDKNEIGDVILGCAFPELEQGMNAARTIAVRSGIPNRVPAITVNRYCSSGLQAISYGIDSVRLGYSDIVIAGGFESMSYIPLGGKKMCPNPELMKSYPEYYLNVGMTAEKVAELYEVTREMQDELAFRSFKNAERASNEGRFKDEIVPVFKEINGETKIIDKDDLKQNVTLEKVKNAKTAFMMGGTVTGSNSSQTTDGASVALIMSEEKADELGLKPMARLLAYAAEGCEPDLMGLGPMYAIPKALKMVDMEIEDIDLFEINEAFSAQAVACINELNIDPMKVNVNGGAIALGHPTGCTGARLTSTLLYEMKKQNLKYGVVSMCVGAGMGAAGVFEMV</sequence>
<proteinExistence type="inferred from homology"/>
<accession>A0A1M6MBD2</accession>
<feature type="domain" description="Thiolase N-terminal" evidence="8">
    <location>
        <begin position="5"/>
        <end position="252"/>
    </location>
</feature>
<evidence type="ECO:0000256" key="3">
    <source>
        <dbReference type="ARBA" id="ARBA00022679"/>
    </source>
</evidence>
<dbReference type="InterPro" id="IPR016039">
    <property type="entry name" value="Thiolase-like"/>
</dbReference>
<keyword evidence="4 7" id="KW-0012">Acyltransferase</keyword>
<evidence type="ECO:0000259" key="9">
    <source>
        <dbReference type="Pfam" id="PF02803"/>
    </source>
</evidence>
<evidence type="ECO:0000256" key="6">
    <source>
        <dbReference type="PIRSR" id="PIRSR000429-1"/>
    </source>
</evidence>
<evidence type="ECO:0000256" key="1">
    <source>
        <dbReference type="ARBA" id="ARBA00005189"/>
    </source>
</evidence>
<evidence type="ECO:0000256" key="2">
    <source>
        <dbReference type="ARBA" id="ARBA00010982"/>
    </source>
</evidence>
<dbReference type="GO" id="GO:0010124">
    <property type="term" value="P:phenylacetate catabolic process"/>
    <property type="evidence" value="ECO:0007669"/>
    <property type="project" value="TreeGrafter"/>
</dbReference>
<dbReference type="GO" id="GO:0006635">
    <property type="term" value="P:fatty acid beta-oxidation"/>
    <property type="evidence" value="ECO:0007669"/>
    <property type="project" value="TreeGrafter"/>
</dbReference>